<dbReference type="AlphaFoldDB" id="A0A381NN36"/>
<dbReference type="InterPro" id="IPR036365">
    <property type="entry name" value="PGBD-like_sf"/>
</dbReference>
<evidence type="ECO:0000313" key="1">
    <source>
        <dbReference type="EMBL" id="SUZ56015.1"/>
    </source>
</evidence>
<dbReference type="InterPro" id="IPR036366">
    <property type="entry name" value="PGBDSf"/>
</dbReference>
<dbReference type="SUPFAM" id="SSF141072">
    <property type="entry name" value="CalX-like"/>
    <property type="match status" value="1"/>
</dbReference>
<dbReference type="InterPro" id="IPR038081">
    <property type="entry name" value="CalX-like_sf"/>
</dbReference>
<dbReference type="Gene3D" id="2.40.50.100">
    <property type="match status" value="1"/>
</dbReference>
<dbReference type="Gene3D" id="1.10.101.10">
    <property type="entry name" value="PGBD-like superfamily/PGBD"/>
    <property type="match status" value="1"/>
</dbReference>
<dbReference type="EMBL" id="UINC01000475">
    <property type="protein sequence ID" value="SUZ56015.1"/>
    <property type="molecule type" value="Genomic_DNA"/>
</dbReference>
<sequence length="522" mass="54740">MKRYLTTLVVLALAVTGLVVWQPWADDTVVVDLETDRAIAEVVSIRTLTDEITVRGELRRDELQVINSAVDGKISDVLVDDGDTVQPGDVLFALDGRRAVAVNGDFAFYRRLDVGSEGPDVLQLETILSEAGYDVGKVDEYYTEETRSGLAVWQVDHDYGGATMEVDEFVTVSLGGNSAGYSVGAQNTATLEIRAVLPGEDEFSGETGTSTTIIAPSMPTTTLAPLDEEVVLLADFTWNERGERVEILQQVLGLEQDGTYGSGTRAAHLDANRSRGLSLDSIPWAFRASVASLVVTEAGLSATFTVALGAAPESDVVISLASGDASEFAVAPAGLLFTSADWSTEQTVTVTGADDRLLDGDQSASLVLSVLDLYSDDDFDGAVDVVVSVTTTDDDNAGYEISTAGAAVTEAGSTTTFTAVLDVQPTSAVVFSISSPDTGEATVSASTLTFTADNWSTAQSVTVTGVDDTLTDGNQTSLIVVAVDASASPDAFNLLGDRSVRLTTIDDESPGFTLWTTAAVVG</sequence>
<name>A0A381NN36_9ZZZZ</name>
<protein>
    <submittedName>
        <fullName evidence="1">Uncharacterized protein</fullName>
    </submittedName>
</protein>
<proteinExistence type="predicted"/>
<accession>A0A381NN36</accession>
<feature type="non-terminal residue" evidence="1">
    <location>
        <position position="522"/>
    </location>
</feature>
<reference evidence="1" key="1">
    <citation type="submission" date="2018-05" db="EMBL/GenBank/DDBJ databases">
        <authorList>
            <person name="Lanie J.A."/>
            <person name="Ng W.-L."/>
            <person name="Kazmierczak K.M."/>
            <person name="Andrzejewski T.M."/>
            <person name="Davidsen T.M."/>
            <person name="Wayne K.J."/>
            <person name="Tettelin H."/>
            <person name="Glass J.I."/>
            <person name="Rusch D."/>
            <person name="Podicherti R."/>
            <person name="Tsui H.-C.T."/>
            <person name="Winkler M.E."/>
        </authorList>
    </citation>
    <scope>NUCLEOTIDE SEQUENCE</scope>
</reference>
<gene>
    <name evidence="1" type="ORF">METZ01_LOCUS8869</name>
</gene>
<organism evidence="1">
    <name type="scientific">marine metagenome</name>
    <dbReference type="NCBI Taxonomy" id="408172"/>
    <lineage>
        <taxon>unclassified sequences</taxon>
        <taxon>metagenomes</taxon>
        <taxon>ecological metagenomes</taxon>
    </lineage>
</organism>
<dbReference type="SUPFAM" id="SSF47090">
    <property type="entry name" value="PGBD-like"/>
    <property type="match status" value="1"/>
</dbReference>
<feature type="non-terminal residue" evidence="1">
    <location>
        <position position="1"/>
    </location>
</feature>